<proteinExistence type="predicted"/>
<sequence>MDDIRKFPGRFPEEPYRNEDKGRNMPEYRGGQKSYREYGGKGIQDEWRNMGGNMDYGCPFGGCGSTKKPLPFYMTYPMPMYWDDEDDAIRDLEYFLQLYPEEARRYQKKIMDILDTMDYNGSLIYDEYPDRLAMYRLSEGIIDKILREEERAELSGQIPANAFMENRKTENQEPVQIPAQEPGKCAEGTQEEIPSAEKRQMEVTSHRETDRRNKGDLIQVLLYYEIFRRRHGRGGGCGICSSKGRRNNGFLKF</sequence>
<protein>
    <submittedName>
        <fullName evidence="2">Uncharacterized protein</fullName>
    </submittedName>
</protein>
<reference evidence="2 3" key="1">
    <citation type="submission" date="2016-07" db="EMBL/GenBank/DDBJ databases">
        <title>Characterization of isolates of Eisenbergiella tayi derived from blood cultures, using whole genome sequencing.</title>
        <authorList>
            <person name="Burdz T."/>
            <person name="Wiebe D."/>
            <person name="Huynh C."/>
            <person name="Bernard K."/>
        </authorList>
    </citation>
    <scope>NUCLEOTIDE SEQUENCE [LARGE SCALE GENOMIC DNA]</scope>
    <source>
        <strain evidence="2 3">NML 110608</strain>
    </source>
</reference>
<name>A0A1E3AIA5_9FIRM</name>
<feature type="region of interest" description="Disordered" evidence="1">
    <location>
        <begin position="1"/>
        <end position="35"/>
    </location>
</feature>
<organism evidence="2 3">
    <name type="scientific">Eisenbergiella tayi</name>
    <dbReference type="NCBI Taxonomy" id="1432052"/>
    <lineage>
        <taxon>Bacteria</taxon>
        <taxon>Bacillati</taxon>
        <taxon>Bacillota</taxon>
        <taxon>Clostridia</taxon>
        <taxon>Lachnospirales</taxon>
        <taxon>Lachnospiraceae</taxon>
        <taxon>Eisenbergiella</taxon>
    </lineage>
</organism>
<feature type="compositionally biased region" description="Basic and acidic residues" evidence="1">
    <location>
        <begin position="1"/>
        <end position="26"/>
    </location>
</feature>
<evidence type="ECO:0000313" key="3">
    <source>
        <dbReference type="Proteomes" id="UP000094067"/>
    </source>
</evidence>
<dbReference type="Proteomes" id="UP000094067">
    <property type="component" value="Unassembled WGS sequence"/>
</dbReference>
<accession>A0A1E3AIA5</accession>
<comment type="caution">
    <text evidence="2">The sequence shown here is derived from an EMBL/GenBank/DDBJ whole genome shotgun (WGS) entry which is preliminary data.</text>
</comment>
<dbReference type="EMBL" id="MCGH01000001">
    <property type="protein sequence ID" value="ODM08464.1"/>
    <property type="molecule type" value="Genomic_DNA"/>
</dbReference>
<evidence type="ECO:0000256" key="1">
    <source>
        <dbReference type="SAM" id="MobiDB-lite"/>
    </source>
</evidence>
<dbReference type="AlphaFoldDB" id="A0A1E3AIA5"/>
<evidence type="ECO:0000313" key="2">
    <source>
        <dbReference type="EMBL" id="ODM08464.1"/>
    </source>
</evidence>
<dbReference type="RefSeq" id="WP_069150870.1">
    <property type="nucleotide sequence ID" value="NZ_MCGH01000001.1"/>
</dbReference>
<gene>
    <name evidence="2" type="ORF">BEI61_00093</name>
</gene>
<feature type="region of interest" description="Disordered" evidence="1">
    <location>
        <begin position="189"/>
        <end position="210"/>
    </location>
</feature>
<feature type="compositionally biased region" description="Basic and acidic residues" evidence="1">
    <location>
        <begin position="195"/>
        <end position="210"/>
    </location>
</feature>